<accession>A0A6M5YI81</accession>
<proteinExistence type="predicted"/>
<evidence type="ECO:0000313" key="2">
    <source>
        <dbReference type="Proteomes" id="UP000503447"/>
    </source>
</evidence>
<protein>
    <submittedName>
        <fullName evidence="1">Uncharacterized protein</fullName>
    </submittedName>
</protein>
<name>A0A6M5YI81_9BACT</name>
<dbReference type="EMBL" id="CP053452">
    <property type="protein sequence ID" value="QJW93745.1"/>
    <property type="molecule type" value="Genomic_DNA"/>
</dbReference>
<reference evidence="2" key="1">
    <citation type="submission" date="2020-05" db="EMBL/GenBank/DDBJ databases">
        <title>Frigoriglobus tundricola gen. nov., sp. nov., a psychrotolerant cellulolytic planctomycete of the family Gemmataceae with two divergent copies of 16S rRNA gene.</title>
        <authorList>
            <person name="Kulichevskaya I.S."/>
            <person name="Ivanova A.A."/>
            <person name="Naumoff D.G."/>
            <person name="Beletsky A.V."/>
            <person name="Rijpstra W.I.C."/>
            <person name="Sinninghe Damste J.S."/>
            <person name="Mardanov A.V."/>
            <person name="Ravin N.V."/>
            <person name="Dedysh S.N."/>
        </authorList>
    </citation>
    <scope>NUCLEOTIDE SEQUENCE [LARGE SCALE GENOMIC DNA]</scope>
    <source>
        <strain evidence="2">PL17</strain>
    </source>
</reference>
<sequence length="60" mass="6872">MLKWEKEFYRCLGLGWTVQKATEEANSRVKKRMGLLEKEPLAFVPIATTISSSLPDDLNM</sequence>
<dbReference type="Proteomes" id="UP000503447">
    <property type="component" value="Chromosome"/>
</dbReference>
<dbReference type="AlphaFoldDB" id="A0A6M5YI81"/>
<keyword evidence="2" id="KW-1185">Reference proteome</keyword>
<gene>
    <name evidence="1" type="ORF">FTUN_1256</name>
</gene>
<dbReference type="KEGG" id="ftj:FTUN_1256"/>
<organism evidence="1 2">
    <name type="scientific">Frigoriglobus tundricola</name>
    <dbReference type="NCBI Taxonomy" id="2774151"/>
    <lineage>
        <taxon>Bacteria</taxon>
        <taxon>Pseudomonadati</taxon>
        <taxon>Planctomycetota</taxon>
        <taxon>Planctomycetia</taxon>
        <taxon>Gemmatales</taxon>
        <taxon>Gemmataceae</taxon>
        <taxon>Frigoriglobus</taxon>
    </lineage>
</organism>
<evidence type="ECO:0000313" key="1">
    <source>
        <dbReference type="EMBL" id="QJW93745.1"/>
    </source>
</evidence>